<evidence type="ECO:0000256" key="2">
    <source>
        <dbReference type="ARBA" id="ARBA00022741"/>
    </source>
</evidence>
<dbReference type="SMART" id="SM00175">
    <property type="entry name" value="RAB"/>
    <property type="match status" value="1"/>
</dbReference>
<dbReference type="PRINTS" id="PR00449">
    <property type="entry name" value="RASTRNSFRMNG"/>
</dbReference>
<dbReference type="EnsemblMetazoa" id="SMAR015120-RA">
    <property type="protein sequence ID" value="SMAR015120-PA"/>
    <property type="gene ID" value="SMAR015120"/>
</dbReference>
<dbReference type="GO" id="GO:0001667">
    <property type="term" value="P:ameboidal-type cell migration"/>
    <property type="evidence" value="ECO:0007669"/>
    <property type="project" value="UniProtKB-ARBA"/>
</dbReference>
<dbReference type="PROSITE" id="PS51420">
    <property type="entry name" value="RHO"/>
    <property type="match status" value="1"/>
</dbReference>
<dbReference type="GO" id="GO:0035099">
    <property type="term" value="P:hemocyte migration"/>
    <property type="evidence" value="ECO:0007669"/>
    <property type="project" value="UniProtKB-ARBA"/>
</dbReference>
<evidence type="ECO:0000259" key="4">
    <source>
        <dbReference type="PROSITE" id="PS50097"/>
    </source>
</evidence>
<dbReference type="Proteomes" id="UP000014500">
    <property type="component" value="Unassembled WGS sequence"/>
</dbReference>
<dbReference type="InterPro" id="IPR011333">
    <property type="entry name" value="SKP1/BTB/POZ_sf"/>
</dbReference>
<dbReference type="EMBL" id="JH432222">
    <property type="status" value="NOT_ANNOTATED_CDS"/>
    <property type="molecule type" value="Genomic_DNA"/>
</dbReference>
<dbReference type="SMART" id="SM00174">
    <property type="entry name" value="RHO"/>
    <property type="match status" value="1"/>
</dbReference>
<dbReference type="InterPro" id="IPR003578">
    <property type="entry name" value="Small_GTPase_Rho"/>
</dbReference>
<proteinExistence type="predicted"/>
<dbReference type="OMA" id="TIDKDCN"/>
<dbReference type="GO" id="GO:0010008">
    <property type="term" value="C:endosome membrane"/>
    <property type="evidence" value="ECO:0007669"/>
    <property type="project" value="UniProtKB-ARBA"/>
</dbReference>
<dbReference type="HOGENOM" id="CLU_015517_0_0_1"/>
<dbReference type="PROSITE" id="PS50097">
    <property type="entry name" value="BTB"/>
    <property type="match status" value="2"/>
</dbReference>
<dbReference type="SMART" id="SM00173">
    <property type="entry name" value="RAS"/>
    <property type="match status" value="1"/>
</dbReference>
<evidence type="ECO:0000256" key="1">
    <source>
        <dbReference type="ARBA" id="ARBA00022737"/>
    </source>
</evidence>
<name>T1JMP0_STRMM</name>
<dbReference type="FunFam" id="3.30.710.10:FF:000014">
    <property type="entry name" value="Rho-related BTB domain-containing protein 2 isoform 1"/>
    <property type="match status" value="1"/>
</dbReference>
<organism evidence="5 6">
    <name type="scientific">Strigamia maritima</name>
    <name type="common">European centipede</name>
    <name type="synonym">Geophilus maritimus</name>
    <dbReference type="NCBI Taxonomy" id="126957"/>
    <lineage>
        <taxon>Eukaryota</taxon>
        <taxon>Metazoa</taxon>
        <taxon>Ecdysozoa</taxon>
        <taxon>Arthropoda</taxon>
        <taxon>Myriapoda</taxon>
        <taxon>Chilopoda</taxon>
        <taxon>Pleurostigmophora</taxon>
        <taxon>Geophilomorpha</taxon>
        <taxon>Linotaeniidae</taxon>
        <taxon>Strigamia</taxon>
    </lineage>
</organism>
<dbReference type="GO" id="GO:0022412">
    <property type="term" value="P:cellular process involved in reproduction in multicellular organism"/>
    <property type="evidence" value="ECO:0007669"/>
    <property type="project" value="UniProtKB-ARBA"/>
</dbReference>
<keyword evidence="3" id="KW-0342">GTP-binding</keyword>
<dbReference type="GO" id="GO:0005525">
    <property type="term" value="F:GTP binding"/>
    <property type="evidence" value="ECO:0007669"/>
    <property type="project" value="UniProtKB-KW"/>
</dbReference>
<dbReference type="PROSITE" id="PS51419">
    <property type="entry name" value="RAB"/>
    <property type="match status" value="1"/>
</dbReference>
<dbReference type="InterPro" id="IPR027417">
    <property type="entry name" value="P-loop_NTPase"/>
</dbReference>
<dbReference type="PANTHER" id="PTHR24072">
    <property type="entry name" value="RHO FAMILY GTPASE"/>
    <property type="match status" value="1"/>
</dbReference>
<dbReference type="Gene3D" id="3.40.50.300">
    <property type="entry name" value="P-loop containing nucleotide triphosphate hydrolases"/>
    <property type="match status" value="1"/>
</dbReference>
<dbReference type="SUPFAM" id="SSF52540">
    <property type="entry name" value="P-loop containing nucleoside triphosphate hydrolases"/>
    <property type="match status" value="1"/>
</dbReference>
<dbReference type="AlphaFoldDB" id="T1JMP0"/>
<dbReference type="InterPro" id="IPR001806">
    <property type="entry name" value="Small_GTPase"/>
</dbReference>
<dbReference type="GO" id="GO:0003924">
    <property type="term" value="F:GTPase activity"/>
    <property type="evidence" value="ECO:0007669"/>
    <property type="project" value="InterPro"/>
</dbReference>
<evidence type="ECO:0000313" key="6">
    <source>
        <dbReference type="Proteomes" id="UP000014500"/>
    </source>
</evidence>
<keyword evidence="6" id="KW-1185">Reference proteome</keyword>
<dbReference type="STRING" id="126957.T1JMP0"/>
<evidence type="ECO:0000313" key="5">
    <source>
        <dbReference type="EnsemblMetazoa" id="SMAR015120-PA"/>
    </source>
</evidence>
<dbReference type="Pfam" id="PF00071">
    <property type="entry name" value="Ras"/>
    <property type="match status" value="1"/>
</dbReference>
<dbReference type="GO" id="GO:0007264">
    <property type="term" value="P:small GTPase-mediated signal transduction"/>
    <property type="evidence" value="ECO:0007669"/>
    <property type="project" value="InterPro"/>
</dbReference>
<dbReference type="eggNOG" id="KOG0393">
    <property type="taxonomic scope" value="Eukaryota"/>
</dbReference>
<keyword evidence="1" id="KW-0677">Repeat</keyword>
<dbReference type="FunFam" id="3.40.50.300:FF:000177">
    <property type="entry name" value="Rho-related BTB domain-containing protein 2"/>
    <property type="match status" value="1"/>
</dbReference>
<reference evidence="6" key="1">
    <citation type="submission" date="2011-05" db="EMBL/GenBank/DDBJ databases">
        <authorList>
            <person name="Richards S.R."/>
            <person name="Qu J."/>
            <person name="Jiang H."/>
            <person name="Jhangiani S.N."/>
            <person name="Agravi P."/>
            <person name="Goodspeed R."/>
            <person name="Gross S."/>
            <person name="Mandapat C."/>
            <person name="Jackson L."/>
            <person name="Mathew T."/>
            <person name="Pu L."/>
            <person name="Thornton R."/>
            <person name="Saada N."/>
            <person name="Wilczek-Boney K.B."/>
            <person name="Lee S."/>
            <person name="Kovar C."/>
            <person name="Wu Y."/>
            <person name="Scherer S.E."/>
            <person name="Worley K.C."/>
            <person name="Muzny D.M."/>
            <person name="Gibbs R."/>
        </authorList>
    </citation>
    <scope>NUCLEOTIDE SEQUENCE</scope>
    <source>
        <strain evidence="6">Brora</strain>
    </source>
</reference>
<feature type="domain" description="BTB" evidence="4">
    <location>
        <begin position="490"/>
        <end position="552"/>
    </location>
</feature>
<dbReference type="Pfam" id="PF00651">
    <property type="entry name" value="BTB"/>
    <property type="match status" value="2"/>
</dbReference>
<sequence length="889" mass="101834">MIMDNEQPHQELVKCVVVGDTAVGKTRLICARACDTQVSLGQLINTHIPTVWAIDQYRIYKEVLERSREIVDGVDVSLRLWDTFGDHDKDRRFAYGRSDVVVLCFSLANPVSLRNCKVMWYPEIRKFCPHTPIILVGCKNDLRYMYMDEKFISYCKDRSPFVRQIRECDILTPDQGRAVAREIGAPYYETSVLTTYGVHEVFENVIRAALIDRRKQRFWMANLKKVQRPLVQLPFCPPKPPSPDIAVPNSMFDEDLYNLLQTQCHTDVIFTVGSVGFPAHKFLLSAASPVMRKLLTMDLSADLNMTRSSSDSSMMSTSTFGDSSLGNFNPDTENLILEDSSTGKTWEQPATGRSRSTCLPCAPHAEKLGVYKELSHPAYLAIHLQQCESLDAKGRVISSMQTVITMSRTISTSAMQLCLRFLYTGMLEVRSCNLDDLHRAAQLMELSELQVFIANILTREEFLNVELQQQYKRNLTQNLKSLCLDGGLFSDVLFQLDDGTRATHRPMLMCRCDVMYAMFSGDFRESMAKKVQFPGVRMEVFYKLLIYLYTDNCPQVSLADCVEVLGLANRLCLPRLISLLEKQILFELTKIIVTGGDITETTIHLLEACQMHNADQLADWCMNHIAINYNEICKKTPKLLRNLHPENQAYLNRHRWPPIWYLKEYDYYERCMMDREREEKPLKMLKRHRNNSGCLCFSIIYKKNVLWTANRGGLKPLVMAYILFYTNEKFDFLFVLIEFIITPQVTCTYEASRLHKLSLFMKPFLKKEICIVHQLLIIILKPISYGGNDVEKSLSIGHLGGKMAAAVRLRPATEICLVLLLLLIASSSSSNKDDQSSSEFKRYQLTHPFMLHGRSKRDVYTLTQGGHLDEVKVGFDAFGKTFLLNLHQN</sequence>
<dbReference type="PROSITE" id="PS51421">
    <property type="entry name" value="RAS"/>
    <property type="match status" value="1"/>
</dbReference>
<feature type="domain" description="BTB" evidence="4">
    <location>
        <begin position="266"/>
        <end position="296"/>
    </location>
</feature>
<dbReference type="CDD" id="cd18300">
    <property type="entry name" value="BTB2_POZ_RhoBTB"/>
    <property type="match status" value="1"/>
</dbReference>
<reference evidence="5" key="2">
    <citation type="submission" date="2015-02" db="UniProtKB">
        <authorList>
            <consortium name="EnsemblMetazoa"/>
        </authorList>
    </citation>
    <scope>IDENTIFICATION</scope>
</reference>
<dbReference type="SMART" id="SM00225">
    <property type="entry name" value="BTB"/>
    <property type="match status" value="2"/>
</dbReference>
<accession>T1JMP0</accession>
<dbReference type="CDD" id="cd01873">
    <property type="entry name" value="RhoBTB"/>
    <property type="match status" value="1"/>
</dbReference>
<dbReference type="GO" id="GO:0035006">
    <property type="term" value="P:melanization defense response"/>
    <property type="evidence" value="ECO:0007669"/>
    <property type="project" value="UniProtKB-ARBA"/>
</dbReference>
<protein>
    <recommendedName>
        <fullName evidence="4">BTB domain-containing protein</fullName>
    </recommendedName>
</protein>
<evidence type="ECO:0000256" key="3">
    <source>
        <dbReference type="ARBA" id="ARBA00023134"/>
    </source>
</evidence>
<dbReference type="InterPro" id="IPR000210">
    <property type="entry name" value="BTB/POZ_dom"/>
</dbReference>
<dbReference type="SUPFAM" id="SSF54695">
    <property type="entry name" value="POZ domain"/>
    <property type="match status" value="2"/>
</dbReference>
<keyword evidence="2" id="KW-0547">Nucleotide-binding</keyword>
<dbReference type="PhylomeDB" id="T1JMP0"/>
<dbReference type="Gene3D" id="3.30.710.10">
    <property type="entry name" value="Potassium Channel Kv1.1, Chain A"/>
    <property type="match status" value="3"/>
</dbReference>
<dbReference type="CDD" id="cd18499">
    <property type="entry name" value="BACK_RHOBTB"/>
    <property type="match status" value="1"/>
</dbReference>
<dbReference type="GO" id="GO:0003006">
    <property type="term" value="P:developmental process involved in reproduction"/>
    <property type="evidence" value="ECO:0007669"/>
    <property type="project" value="UniProtKB-ARBA"/>
</dbReference>